<protein>
    <recommendedName>
        <fullName evidence="3">Transposase</fullName>
    </recommendedName>
</protein>
<keyword evidence="2" id="KW-1185">Reference proteome</keyword>
<dbReference type="RefSeq" id="WP_269882869.1">
    <property type="nucleotide sequence ID" value="NZ_JAQAGZ010000011.1"/>
</dbReference>
<sequence length="55" mass="6236">MFRQLHENNVQVKRMKKQQSVFKLLGKLARIIIGIVQRAESFSPEKAAPTSIQAA</sequence>
<reference evidence="1 2" key="1">
    <citation type="submission" date="2022-12" db="EMBL/GenBank/DDBJ databases">
        <title>Draft genome sequence of Paenibacillus sp. dW9.</title>
        <authorList>
            <person name="Choi E.-W."/>
            <person name="Kim D.-U."/>
        </authorList>
    </citation>
    <scope>NUCLEOTIDE SEQUENCE [LARGE SCALE GENOMIC DNA]</scope>
    <source>
        <strain evidence="2">dW9</strain>
    </source>
</reference>
<gene>
    <name evidence="1" type="ORF">O9H85_18370</name>
</gene>
<name>A0ABT4QBT5_9BACL</name>
<dbReference type="Proteomes" id="UP001527882">
    <property type="component" value="Unassembled WGS sequence"/>
</dbReference>
<evidence type="ECO:0008006" key="3">
    <source>
        <dbReference type="Google" id="ProtNLM"/>
    </source>
</evidence>
<proteinExistence type="predicted"/>
<evidence type="ECO:0000313" key="2">
    <source>
        <dbReference type="Proteomes" id="UP001527882"/>
    </source>
</evidence>
<evidence type="ECO:0000313" key="1">
    <source>
        <dbReference type="EMBL" id="MCZ8514353.1"/>
    </source>
</evidence>
<organism evidence="1 2">
    <name type="scientific">Paenibacillus gyeongsangnamensis</name>
    <dbReference type="NCBI Taxonomy" id="3388067"/>
    <lineage>
        <taxon>Bacteria</taxon>
        <taxon>Bacillati</taxon>
        <taxon>Bacillota</taxon>
        <taxon>Bacilli</taxon>
        <taxon>Bacillales</taxon>
        <taxon>Paenibacillaceae</taxon>
        <taxon>Paenibacillus</taxon>
    </lineage>
</organism>
<accession>A0ABT4QBT5</accession>
<dbReference type="EMBL" id="JAQAGZ010000011">
    <property type="protein sequence ID" value="MCZ8514353.1"/>
    <property type="molecule type" value="Genomic_DNA"/>
</dbReference>
<comment type="caution">
    <text evidence="1">The sequence shown here is derived from an EMBL/GenBank/DDBJ whole genome shotgun (WGS) entry which is preliminary data.</text>
</comment>